<keyword evidence="2" id="KW-1185">Reference proteome</keyword>
<dbReference type="Gene3D" id="3.40.720.10">
    <property type="entry name" value="Alkaline Phosphatase, subunit A"/>
    <property type="match status" value="1"/>
</dbReference>
<dbReference type="SUPFAM" id="SSF53649">
    <property type="entry name" value="Alkaline phosphatase-like"/>
    <property type="match status" value="1"/>
</dbReference>
<sequence length="369" mass="38205">MPGSICDILPSAAALLGAPEATDRLGLPAPARRVVVLLVDGMGTHLLPAMHADAPTLAAVSSGKLGELRELECTFPSTTPTSLVSLGTGVSPGRHGVLGFTLNIPGTERVLIHIFWHDDPPPQHWQPLPTWFHRFNTAGIPARAVLPQLFVDSGLTAAAYGGARFRGVPPDADYAIDLLAEIHAGPGLIYGYTNVLDSAAHAHGIGSPAWLAAAAHVDALLARLLDGLPADTLLLVTADHGGLNVPAHARIDLDADPDLAAGIAVVAGEPRVRYLHTRPGAQADVQAAWAEKLAGRAQVFSRGAAIDAGLFGPVRDEFAARIGDVVAVATGETAILASAHEPPQITDMVGFHGARTDAEMAIPLILLGG</sequence>
<organism evidence="1 2">
    <name type="scientific">Mycolicibacillus parakoreensis</name>
    <dbReference type="NCBI Taxonomy" id="1069221"/>
    <lineage>
        <taxon>Bacteria</taxon>
        <taxon>Bacillati</taxon>
        <taxon>Actinomycetota</taxon>
        <taxon>Actinomycetes</taxon>
        <taxon>Mycobacteriales</taxon>
        <taxon>Mycobacteriaceae</taxon>
        <taxon>Mycolicibacillus</taxon>
    </lineage>
</organism>
<reference evidence="1" key="1">
    <citation type="submission" date="2022-08" db="EMBL/GenBank/DDBJ databases">
        <title>Complete genome sequence of 14 non-tuberculosis mycobacteria type-strains.</title>
        <authorList>
            <person name="Igarashi Y."/>
            <person name="Osugi A."/>
            <person name="Mitarai S."/>
        </authorList>
    </citation>
    <scope>NUCLEOTIDE SEQUENCE</scope>
    <source>
        <strain evidence="1">DSM 45575</strain>
    </source>
</reference>
<gene>
    <name evidence="1" type="ORF">MIU77_16840</name>
</gene>
<protein>
    <submittedName>
        <fullName evidence="1">Alkaline phosphatase family protein</fullName>
    </submittedName>
</protein>
<proteinExistence type="predicted"/>
<dbReference type="InterPro" id="IPR002591">
    <property type="entry name" value="Phosphodiest/P_Trfase"/>
</dbReference>
<dbReference type="Pfam" id="PF01663">
    <property type="entry name" value="Phosphodiest"/>
    <property type="match status" value="1"/>
</dbReference>
<name>A0ABY3U0S8_9MYCO</name>
<dbReference type="EMBL" id="CP092365">
    <property type="protein sequence ID" value="ULN52483.1"/>
    <property type="molecule type" value="Genomic_DNA"/>
</dbReference>
<dbReference type="RefSeq" id="WP_240170755.1">
    <property type="nucleotide sequence ID" value="NZ_CP092365.1"/>
</dbReference>
<evidence type="ECO:0000313" key="1">
    <source>
        <dbReference type="EMBL" id="ULN52483.1"/>
    </source>
</evidence>
<accession>A0ABY3U0S8</accession>
<dbReference type="PANTHER" id="PTHR10151:SF120">
    <property type="entry name" value="BIS(5'-ADENOSYL)-TRIPHOSPHATASE"/>
    <property type="match status" value="1"/>
</dbReference>
<dbReference type="InterPro" id="IPR017850">
    <property type="entry name" value="Alkaline_phosphatase_core_sf"/>
</dbReference>
<evidence type="ECO:0000313" key="2">
    <source>
        <dbReference type="Proteomes" id="UP001055200"/>
    </source>
</evidence>
<dbReference type="PANTHER" id="PTHR10151">
    <property type="entry name" value="ECTONUCLEOTIDE PYROPHOSPHATASE/PHOSPHODIESTERASE"/>
    <property type="match status" value="1"/>
</dbReference>
<dbReference type="Proteomes" id="UP001055200">
    <property type="component" value="Chromosome"/>
</dbReference>